<reference evidence="2 3" key="1">
    <citation type="submission" date="2019-12" db="EMBL/GenBank/DDBJ databases">
        <title>Neisseriaceae gen. nov. sp. Genome sequencing and assembly.</title>
        <authorList>
            <person name="Liu Z."/>
            <person name="Li A."/>
        </authorList>
    </citation>
    <scope>NUCLEOTIDE SEQUENCE [LARGE SCALE GENOMIC DNA]</scope>
    <source>
        <strain evidence="2 3">B2N2-7</strain>
    </source>
</reference>
<accession>A0A845BKP3</accession>
<gene>
    <name evidence="2" type="ORF">GQF02_07960</name>
</gene>
<dbReference type="EC" id="3.2.2.15" evidence="2"/>
<dbReference type="GO" id="GO:0033958">
    <property type="term" value="F:DNA-deoxyinosine glycosylase activity"/>
    <property type="evidence" value="ECO:0007669"/>
    <property type="project" value="UniProtKB-EC"/>
</dbReference>
<evidence type="ECO:0000259" key="1">
    <source>
        <dbReference type="SMART" id="SM00986"/>
    </source>
</evidence>
<dbReference type="InterPro" id="IPR036895">
    <property type="entry name" value="Uracil-DNA_glycosylase-like_sf"/>
</dbReference>
<keyword evidence="3" id="KW-1185">Reference proteome</keyword>
<dbReference type="Gene3D" id="3.40.470.10">
    <property type="entry name" value="Uracil-DNA glycosylase-like domain"/>
    <property type="match status" value="1"/>
</dbReference>
<feature type="domain" description="Uracil-DNA glycosylase-like" evidence="1">
    <location>
        <begin position="9"/>
        <end position="158"/>
    </location>
</feature>
<dbReference type="SMART" id="SM00987">
    <property type="entry name" value="UreE_C"/>
    <property type="match status" value="1"/>
</dbReference>
<dbReference type="RefSeq" id="WP_160796213.1">
    <property type="nucleotide sequence ID" value="NZ_WSSB01000006.1"/>
</dbReference>
<comment type="caution">
    <text evidence="2">The sequence shown here is derived from an EMBL/GenBank/DDBJ whole genome shotgun (WGS) entry which is preliminary data.</text>
</comment>
<keyword evidence="2" id="KW-0378">Hydrolase</keyword>
<dbReference type="InterPro" id="IPR026353">
    <property type="entry name" value="Hypoxan-DNA_Glyclase"/>
</dbReference>
<evidence type="ECO:0000313" key="2">
    <source>
        <dbReference type="EMBL" id="MXR36905.1"/>
    </source>
</evidence>
<dbReference type="SMART" id="SM00986">
    <property type="entry name" value="UDG"/>
    <property type="match status" value="1"/>
</dbReference>
<dbReference type="InterPro" id="IPR005122">
    <property type="entry name" value="Uracil-DNA_glycosylase-like"/>
</dbReference>
<dbReference type="NCBIfam" id="TIGR04274">
    <property type="entry name" value="hypoxanDNAglyco"/>
    <property type="match status" value="1"/>
</dbReference>
<organism evidence="2 3">
    <name type="scientific">Craterilacuibacter sinensis</name>
    <dbReference type="NCBI Taxonomy" id="2686017"/>
    <lineage>
        <taxon>Bacteria</taxon>
        <taxon>Pseudomonadati</taxon>
        <taxon>Pseudomonadota</taxon>
        <taxon>Betaproteobacteria</taxon>
        <taxon>Neisseriales</taxon>
        <taxon>Neisseriaceae</taxon>
        <taxon>Craterilacuibacter</taxon>
    </lineage>
</organism>
<dbReference type="Proteomes" id="UP000467214">
    <property type="component" value="Unassembled WGS sequence"/>
</dbReference>
<proteinExistence type="predicted"/>
<keyword evidence="2" id="KW-0326">Glycosidase</keyword>
<dbReference type="SUPFAM" id="SSF52141">
    <property type="entry name" value="Uracil-DNA glycosylase-like"/>
    <property type="match status" value="1"/>
</dbReference>
<protein>
    <submittedName>
        <fullName evidence="2">DNA-deoxyinosine glycosylase</fullName>
        <ecNumber evidence="2">3.2.2.15</ecNumber>
    </submittedName>
</protein>
<dbReference type="AlphaFoldDB" id="A0A845BKP3"/>
<sequence length="163" mass="17432">MSEFKHCFAPVVNAQTRILVLGSLPGDASLAVSQYYAHPRNAFWPIVAALTGKPLDTLPYGERLQGLLACGIGLWDVVGKAQRRGSLDAAVRDVQRNDLASLLVSLPALEVLAFNGALAYKTALREPGVYVPALALPSTSPAYTVAFADKLAAWRVLQPYLGV</sequence>
<dbReference type="Pfam" id="PF03167">
    <property type="entry name" value="UDG"/>
    <property type="match status" value="1"/>
</dbReference>
<name>A0A845BKP3_9NEIS</name>
<evidence type="ECO:0000313" key="3">
    <source>
        <dbReference type="Proteomes" id="UP000467214"/>
    </source>
</evidence>
<dbReference type="EMBL" id="WSSB01000006">
    <property type="protein sequence ID" value="MXR36905.1"/>
    <property type="molecule type" value="Genomic_DNA"/>
</dbReference>
<dbReference type="CDD" id="cd10032">
    <property type="entry name" value="UDG-F6_HDG"/>
    <property type="match status" value="1"/>
</dbReference>